<feature type="transmembrane region" description="Helical" evidence="1">
    <location>
        <begin position="27"/>
        <end position="48"/>
    </location>
</feature>
<feature type="transmembrane region" description="Helical" evidence="1">
    <location>
        <begin position="490"/>
        <end position="508"/>
    </location>
</feature>
<reference evidence="2 3" key="1">
    <citation type="journal article" date="2021" name="Sci. Rep.">
        <title>The distribution of antibiotic resistance genes in chicken gut microbiota commensals.</title>
        <authorList>
            <person name="Juricova H."/>
            <person name="Matiasovicova J."/>
            <person name="Kubasova T."/>
            <person name="Cejkova D."/>
            <person name="Rychlik I."/>
        </authorList>
    </citation>
    <scope>NUCLEOTIDE SEQUENCE [LARGE SCALE GENOMIC DNA]</scope>
    <source>
        <strain evidence="2 3">An794</strain>
    </source>
</reference>
<organism evidence="2 3">
    <name type="scientific">Olsenella profusa</name>
    <dbReference type="NCBI Taxonomy" id="138595"/>
    <lineage>
        <taxon>Bacteria</taxon>
        <taxon>Bacillati</taxon>
        <taxon>Actinomycetota</taxon>
        <taxon>Coriobacteriia</taxon>
        <taxon>Coriobacteriales</taxon>
        <taxon>Atopobiaceae</taxon>
        <taxon>Olsenella</taxon>
    </lineage>
</organism>
<feature type="transmembrane region" description="Helical" evidence="1">
    <location>
        <begin position="102"/>
        <end position="120"/>
    </location>
</feature>
<comment type="caution">
    <text evidence="2">The sequence shown here is derived from an EMBL/GenBank/DDBJ whole genome shotgun (WGS) entry which is preliminary data.</text>
</comment>
<dbReference type="EMBL" id="JACSNQ010000006">
    <property type="protein sequence ID" value="MBM6774813.1"/>
    <property type="molecule type" value="Genomic_DNA"/>
</dbReference>
<dbReference type="Proteomes" id="UP000712527">
    <property type="component" value="Unassembled WGS sequence"/>
</dbReference>
<protein>
    <recommendedName>
        <fullName evidence="4">ATP-binding protein</fullName>
    </recommendedName>
</protein>
<name>A0ABS2F2N9_9ACTN</name>
<evidence type="ECO:0000313" key="3">
    <source>
        <dbReference type="Proteomes" id="UP000712527"/>
    </source>
</evidence>
<accession>A0ABS2F2N9</accession>
<feature type="transmembrane region" description="Helical" evidence="1">
    <location>
        <begin position="55"/>
        <end position="82"/>
    </location>
</feature>
<evidence type="ECO:0000256" key="1">
    <source>
        <dbReference type="SAM" id="Phobius"/>
    </source>
</evidence>
<keyword evidence="1" id="KW-1133">Transmembrane helix</keyword>
<dbReference type="Pfam" id="PF20176">
    <property type="entry name" value="DUF6541"/>
    <property type="match status" value="1"/>
</dbReference>
<feature type="transmembrane region" description="Helical" evidence="1">
    <location>
        <begin position="205"/>
        <end position="224"/>
    </location>
</feature>
<dbReference type="RefSeq" id="WP_204793158.1">
    <property type="nucleotide sequence ID" value="NZ_JACSNQ010000006.1"/>
</dbReference>
<feature type="transmembrane region" description="Helical" evidence="1">
    <location>
        <begin position="418"/>
        <end position="436"/>
    </location>
</feature>
<evidence type="ECO:0008006" key="4">
    <source>
        <dbReference type="Google" id="ProtNLM"/>
    </source>
</evidence>
<gene>
    <name evidence="2" type="ORF">H9X80_04550</name>
</gene>
<feature type="transmembrane region" description="Helical" evidence="1">
    <location>
        <begin position="456"/>
        <end position="478"/>
    </location>
</feature>
<keyword evidence="1" id="KW-0812">Transmembrane</keyword>
<keyword evidence="1" id="KW-0472">Membrane</keyword>
<proteinExistence type="predicted"/>
<feature type="transmembrane region" description="Helical" evidence="1">
    <location>
        <begin position="255"/>
        <end position="272"/>
    </location>
</feature>
<feature type="transmembrane region" description="Helical" evidence="1">
    <location>
        <begin position="180"/>
        <end position="199"/>
    </location>
</feature>
<keyword evidence="3" id="KW-1185">Reference proteome</keyword>
<feature type="transmembrane region" description="Helical" evidence="1">
    <location>
        <begin position="339"/>
        <end position="358"/>
    </location>
</feature>
<evidence type="ECO:0000313" key="2">
    <source>
        <dbReference type="EMBL" id="MBM6774813.1"/>
    </source>
</evidence>
<feature type="transmembrane region" description="Helical" evidence="1">
    <location>
        <begin position="306"/>
        <end position="327"/>
    </location>
</feature>
<feature type="transmembrane region" description="Helical" evidence="1">
    <location>
        <begin position="231"/>
        <end position="249"/>
    </location>
</feature>
<dbReference type="InterPro" id="IPR046671">
    <property type="entry name" value="DUF6541"/>
</dbReference>
<sequence length="686" mass="73994">MAIQFCFAALACFVVVSAPGWVVLGQLQLAIDLVIACAPAASIGLYVISGVILDIIGISGLTVLLCVSVLLALLVGTSLRLLFRHTPSWSQEGSSQGRPTCLLPFCICALFSLATIYFIFLQPAESLDSFVQYDDNVTHLGLIASMVNGGSCSIFSTTNYPASLPPEQIPFFNAAFYPNGWHIVTALSSLISGAAVPIAENAVNVVFVAVLFPIGCSALLMRLFPEYRAMGIIAGIVCLASSAFPLRMLTVHGPFPNVAAFCLIPEVCLLFITALPTGRTDQAVSGRHLFSFLLAALGGAVTHPNLVFSCVLLLSPYLICGVIPHWASRQTGLFKSGRIALALQASACALIAVVWVALQQTSLFSSVANYVWQFAQAPGDTLASVLNAGYFVGIPQYLLALLIALGFGRCFRERRHRWIALSYVLVAFIYVCGLTLDFETRKLFTGYWYNDPERTAALLAIAAVPLSALGFQWVASLISRGFGILFRRPAIPSVITGALALVLGLPFANINYSLDPSPLSDTPESAFRFSENQVKGVYSFADGNPYTQAERDFVRRALECIPPGSLVINFPFDGSVFSYASEGMNVYYKSCRPSKETNESRIIRTSLRTIASNDAVLDAVRRTGARYVLVLDSGDLLSAKTDTYTPLATYYEGEWDGLRIDSSTPGFTCILSEGQLALYEIAALAE</sequence>
<feature type="transmembrane region" description="Helical" evidence="1">
    <location>
        <begin position="388"/>
        <end position="411"/>
    </location>
</feature>